<evidence type="ECO:0000313" key="4">
    <source>
        <dbReference type="Proteomes" id="UP000285146"/>
    </source>
</evidence>
<comment type="caution">
    <text evidence="3">The sequence shown here is derived from an EMBL/GenBank/DDBJ whole genome shotgun (WGS) entry which is preliminary data.</text>
</comment>
<dbReference type="EMBL" id="LKEB01000051">
    <property type="protein sequence ID" value="ROW02555.1"/>
    <property type="molecule type" value="Genomic_DNA"/>
</dbReference>
<feature type="region of interest" description="Disordered" evidence="1">
    <location>
        <begin position="191"/>
        <end position="222"/>
    </location>
</feature>
<gene>
    <name evidence="3" type="ORF">VPNG_07845</name>
</gene>
<evidence type="ECO:0000256" key="1">
    <source>
        <dbReference type="SAM" id="MobiDB-lite"/>
    </source>
</evidence>
<evidence type="ECO:0000313" key="3">
    <source>
        <dbReference type="EMBL" id="ROW02555.1"/>
    </source>
</evidence>
<dbReference type="Pfam" id="PF13391">
    <property type="entry name" value="HNH_2"/>
    <property type="match status" value="1"/>
</dbReference>
<dbReference type="InterPro" id="IPR003615">
    <property type="entry name" value="HNH_nuc"/>
</dbReference>
<dbReference type="Proteomes" id="UP000285146">
    <property type="component" value="Unassembled WGS sequence"/>
</dbReference>
<dbReference type="OrthoDB" id="2142759at2759"/>
<evidence type="ECO:0000259" key="2">
    <source>
        <dbReference type="Pfam" id="PF13391"/>
    </source>
</evidence>
<sequence length="245" mass="27540">MPTASATSTIPSTIPFVPPPRPTQPRCILSNNPYSIQKAHLVPSAQRTWFQANSMIHYGNDRQFVHNDHNMVPMRQDLHTVWDSHLFALVPKRGSFVVHVLTIPDTAISEFATEWHNRPVQEGALDNTGKAYLLAKFAQAVFVLLRPFIAYSAVPRFIVTLETRADDPRHPYEAKEGWVPAFSLSEMYSARGSRNPSASADSRKRPRSQASAHGDEDEEGKWSKVYVCGMSWTSESEEDDSGSNW</sequence>
<protein>
    <recommendedName>
        <fullName evidence="2">HNH nuclease domain-containing protein</fullName>
    </recommendedName>
</protein>
<feature type="domain" description="HNH nuclease" evidence="2">
    <location>
        <begin position="31"/>
        <end position="90"/>
    </location>
</feature>
<dbReference type="AlphaFoldDB" id="A0A423WGR9"/>
<reference evidence="3 4" key="1">
    <citation type="submission" date="2015-09" db="EMBL/GenBank/DDBJ databases">
        <title>Host preference determinants of Valsa canker pathogens revealed by comparative genomics.</title>
        <authorList>
            <person name="Yin Z."/>
            <person name="Huang L."/>
        </authorList>
    </citation>
    <scope>NUCLEOTIDE SEQUENCE [LARGE SCALE GENOMIC DNA]</scope>
    <source>
        <strain evidence="3 4">SXYLt</strain>
    </source>
</reference>
<proteinExistence type="predicted"/>
<organism evidence="3 4">
    <name type="scientific">Cytospora leucostoma</name>
    <dbReference type="NCBI Taxonomy" id="1230097"/>
    <lineage>
        <taxon>Eukaryota</taxon>
        <taxon>Fungi</taxon>
        <taxon>Dikarya</taxon>
        <taxon>Ascomycota</taxon>
        <taxon>Pezizomycotina</taxon>
        <taxon>Sordariomycetes</taxon>
        <taxon>Sordariomycetidae</taxon>
        <taxon>Diaporthales</taxon>
        <taxon>Cytosporaceae</taxon>
        <taxon>Cytospora</taxon>
    </lineage>
</organism>
<dbReference type="InParanoid" id="A0A423WGR9"/>
<accession>A0A423WGR9</accession>
<keyword evidence="4" id="KW-1185">Reference proteome</keyword>
<name>A0A423WGR9_9PEZI</name>